<evidence type="ECO:0008006" key="3">
    <source>
        <dbReference type="Google" id="ProtNLM"/>
    </source>
</evidence>
<keyword evidence="2" id="KW-1185">Reference proteome</keyword>
<sequence>MPLQLGSRTAVLEGTVTVEEAEPLAAWLRQTAGPRVNLRDCSHLHTAALQALLAARVKVSVLPADAFLRAWVAPLLERFAATPDQKPLANSSKEAS</sequence>
<reference evidence="1 2" key="1">
    <citation type="submission" date="2020-03" db="EMBL/GenBank/DDBJ databases">
        <title>Two novel Motilibacter sp.</title>
        <authorList>
            <person name="Liu S."/>
        </authorList>
    </citation>
    <scope>NUCLEOTIDE SEQUENCE [LARGE SCALE GENOMIC DNA]</scope>
    <source>
        <strain evidence="1 2">E257</strain>
    </source>
</reference>
<proteinExistence type="predicted"/>
<dbReference type="RefSeq" id="WP_166283562.1">
    <property type="nucleotide sequence ID" value="NZ_JAANNP010000022.1"/>
</dbReference>
<name>A0ABX0GWG4_9ACTN</name>
<evidence type="ECO:0000313" key="1">
    <source>
        <dbReference type="EMBL" id="NHC15281.1"/>
    </source>
</evidence>
<protein>
    <recommendedName>
        <fullName evidence="3">STAS domain-containing protein</fullName>
    </recommendedName>
</protein>
<comment type="caution">
    <text evidence="1">The sequence shown here is derived from an EMBL/GenBank/DDBJ whole genome shotgun (WGS) entry which is preliminary data.</text>
</comment>
<dbReference type="EMBL" id="JAANNP010000022">
    <property type="protein sequence ID" value="NHC15281.1"/>
    <property type="molecule type" value="Genomic_DNA"/>
</dbReference>
<gene>
    <name evidence="1" type="ORF">G9H71_15980</name>
</gene>
<evidence type="ECO:0000313" key="2">
    <source>
        <dbReference type="Proteomes" id="UP000800981"/>
    </source>
</evidence>
<dbReference type="Proteomes" id="UP000800981">
    <property type="component" value="Unassembled WGS sequence"/>
</dbReference>
<accession>A0ABX0GWG4</accession>
<organism evidence="1 2">
    <name type="scientific">Motilibacter deserti</name>
    <dbReference type="NCBI Taxonomy" id="2714956"/>
    <lineage>
        <taxon>Bacteria</taxon>
        <taxon>Bacillati</taxon>
        <taxon>Actinomycetota</taxon>
        <taxon>Actinomycetes</taxon>
        <taxon>Motilibacterales</taxon>
        <taxon>Motilibacteraceae</taxon>
        <taxon>Motilibacter</taxon>
    </lineage>
</organism>